<organism evidence="1">
    <name type="scientific">Arundo donax</name>
    <name type="common">Giant reed</name>
    <name type="synonym">Donax arundinaceus</name>
    <dbReference type="NCBI Taxonomy" id="35708"/>
    <lineage>
        <taxon>Eukaryota</taxon>
        <taxon>Viridiplantae</taxon>
        <taxon>Streptophyta</taxon>
        <taxon>Embryophyta</taxon>
        <taxon>Tracheophyta</taxon>
        <taxon>Spermatophyta</taxon>
        <taxon>Magnoliopsida</taxon>
        <taxon>Liliopsida</taxon>
        <taxon>Poales</taxon>
        <taxon>Poaceae</taxon>
        <taxon>PACMAD clade</taxon>
        <taxon>Arundinoideae</taxon>
        <taxon>Arundineae</taxon>
        <taxon>Arundo</taxon>
    </lineage>
</organism>
<dbReference type="AlphaFoldDB" id="A0A0A9U7P9"/>
<dbReference type="EMBL" id="GBRH01280553">
    <property type="protein sequence ID" value="JAD17342.1"/>
    <property type="molecule type" value="Transcribed_RNA"/>
</dbReference>
<reference evidence="1" key="2">
    <citation type="journal article" date="2015" name="Data Brief">
        <title>Shoot transcriptome of the giant reed, Arundo donax.</title>
        <authorList>
            <person name="Barrero R.A."/>
            <person name="Guerrero F.D."/>
            <person name="Moolhuijzen P."/>
            <person name="Goolsby J.A."/>
            <person name="Tidwell J."/>
            <person name="Bellgard S.E."/>
            <person name="Bellgard M.I."/>
        </authorList>
    </citation>
    <scope>NUCLEOTIDE SEQUENCE</scope>
    <source>
        <tissue evidence="1">Shoot tissue taken approximately 20 cm above the soil surface</tissue>
    </source>
</reference>
<accession>A0A0A9U7P9</accession>
<reference evidence="1" key="1">
    <citation type="submission" date="2014-09" db="EMBL/GenBank/DDBJ databases">
        <authorList>
            <person name="Magalhaes I.L.F."/>
            <person name="Oliveira U."/>
            <person name="Santos F.R."/>
            <person name="Vidigal T.H.D.A."/>
            <person name="Brescovit A.D."/>
            <person name="Santos A.J."/>
        </authorList>
    </citation>
    <scope>NUCLEOTIDE SEQUENCE</scope>
    <source>
        <tissue evidence="1">Shoot tissue taken approximately 20 cm above the soil surface</tissue>
    </source>
</reference>
<name>A0A0A9U7P9_ARUDO</name>
<evidence type="ECO:0000313" key="1">
    <source>
        <dbReference type="EMBL" id="JAD17342.1"/>
    </source>
</evidence>
<protein>
    <submittedName>
        <fullName evidence="1">Uncharacterized protein</fullName>
    </submittedName>
</protein>
<proteinExistence type="predicted"/>
<sequence length="55" mass="6160">MEGKFRPIYSSKNTKLSPKGEKKSDCFSIDRVERSQRDMVSNGDCCCTKLLASPS</sequence>